<name>A0A1F6CU06_9BACT</name>
<dbReference type="InterPro" id="IPR016181">
    <property type="entry name" value="Acyl_CoA_acyltransferase"/>
</dbReference>
<gene>
    <name evidence="2" type="ORF">A2851_00645</name>
</gene>
<feature type="domain" description="N-acetyltransferase" evidence="1">
    <location>
        <begin position="1"/>
        <end position="133"/>
    </location>
</feature>
<dbReference type="EMBL" id="MFKT01000028">
    <property type="protein sequence ID" value="OGG52501.1"/>
    <property type="molecule type" value="Genomic_DNA"/>
</dbReference>
<dbReference type="Pfam" id="PF00583">
    <property type="entry name" value="Acetyltransf_1"/>
    <property type="match status" value="1"/>
</dbReference>
<dbReference type="GO" id="GO:0016747">
    <property type="term" value="F:acyltransferase activity, transferring groups other than amino-acyl groups"/>
    <property type="evidence" value="ECO:0007669"/>
    <property type="project" value="InterPro"/>
</dbReference>
<evidence type="ECO:0000313" key="2">
    <source>
        <dbReference type="EMBL" id="OGG52501.1"/>
    </source>
</evidence>
<organism evidence="2 3">
    <name type="scientific">Candidatus Kaiserbacteria bacterium RIFCSPHIGHO2_01_FULL_53_29</name>
    <dbReference type="NCBI Taxonomy" id="1798480"/>
    <lineage>
        <taxon>Bacteria</taxon>
        <taxon>Candidatus Kaiseribacteriota</taxon>
    </lineage>
</organism>
<dbReference type="PROSITE" id="PS51186">
    <property type="entry name" value="GNAT"/>
    <property type="match status" value="1"/>
</dbReference>
<evidence type="ECO:0000313" key="3">
    <source>
        <dbReference type="Proteomes" id="UP000176863"/>
    </source>
</evidence>
<evidence type="ECO:0000259" key="1">
    <source>
        <dbReference type="PROSITE" id="PS51186"/>
    </source>
</evidence>
<protein>
    <recommendedName>
        <fullName evidence="1">N-acetyltransferase domain-containing protein</fullName>
    </recommendedName>
</protein>
<dbReference type="STRING" id="1798480.A2851_00645"/>
<accession>A0A1F6CU06</accession>
<reference evidence="2 3" key="1">
    <citation type="journal article" date="2016" name="Nat. Commun.">
        <title>Thousands of microbial genomes shed light on interconnected biogeochemical processes in an aquifer system.</title>
        <authorList>
            <person name="Anantharaman K."/>
            <person name="Brown C.T."/>
            <person name="Hug L.A."/>
            <person name="Sharon I."/>
            <person name="Castelle C.J."/>
            <person name="Probst A.J."/>
            <person name="Thomas B.C."/>
            <person name="Singh A."/>
            <person name="Wilkins M.J."/>
            <person name="Karaoz U."/>
            <person name="Brodie E.L."/>
            <person name="Williams K.H."/>
            <person name="Hubbard S.S."/>
            <person name="Banfield J.F."/>
        </authorList>
    </citation>
    <scope>NUCLEOTIDE SEQUENCE [LARGE SCALE GENOMIC DNA]</scope>
</reference>
<dbReference type="CDD" id="cd04301">
    <property type="entry name" value="NAT_SF"/>
    <property type="match status" value="1"/>
</dbReference>
<comment type="caution">
    <text evidence="2">The sequence shown here is derived from an EMBL/GenBank/DDBJ whole genome shotgun (WGS) entry which is preliminary data.</text>
</comment>
<dbReference type="Gene3D" id="3.40.630.30">
    <property type="match status" value="1"/>
</dbReference>
<dbReference type="AlphaFoldDB" id="A0A1F6CU06"/>
<dbReference type="Proteomes" id="UP000176863">
    <property type="component" value="Unassembled WGS sequence"/>
</dbReference>
<dbReference type="SUPFAM" id="SSF55729">
    <property type="entry name" value="Acyl-CoA N-acyltransferases (Nat)"/>
    <property type="match status" value="1"/>
</dbReference>
<sequence>MNESIPTQKEFGEVIDFEDGFQIKRFGTKDDIVAQATLVESPVFPNCYFLDDVMVYKPEDQGKGFASQLMAATEKRSRETGKPIVLNDGTDALREKQNEQSVGLYEKRSGWTRVVRADGSMTPYVLYGSQDPELISSILERDALLNKFAEEPEQ</sequence>
<proteinExistence type="predicted"/>
<dbReference type="InterPro" id="IPR000182">
    <property type="entry name" value="GNAT_dom"/>
</dbReference>